<sequence>MYVLDASAFIDEYEPNGPTASIPGVREELESAAQYRFDAREGQGMHVVVPDADAVTEVERAARVTGDLDELSDVDVRVLAAAVELDATLVTDDYAMQNVADELGLAVDVVAKSGISERRDWVFQCAGCGRTFDDKKDRCPICGSSLSRKNPS</sequence>
<reference evidence="5" key="1">
    <citation type="journal article" date="2014" name="Int. J. Syst. Evol. Microbiol.">
        <title>Complete genome sequence of Corynebacterium casei LMG S-19264T (=DSM 44701T), isolated from a smear-ripened cheese.</title>
        <authorList>
            <consortium name="US DOE Joint Genome Institute (JGI-PGF)"/>
            <person name="Walter F."/>
            <person name="Albersmeier A."/>
            <person name="Kalinowski J."/>
            <person name="Ruckert C."/>
        </authorList>
    </citation>
    <scope>NUCLEOTIDE SEQUENCE</scope>
    <source>
        <strain evidence="5">JCM 19596</strain>
    </source>
</reference>
<organism evidence="5 6">
    <name type="scientific">Halocalculus aciditolerans</name>
    <dbReference type="NCBI Taxonomy" id="1383812"/>
    <lineage>
        <taxon>Archaea</taxon>
        <taxon>Methanobacteriati</taxon>
        <taxon>Methanobacteriota</taxon>
        <taxon>Stenosarchaea group</taxon>
        <taxon>Halobacteria</taxon>
        <taxon>Halobacteriales</taxon>
        <taxon>Halobacteriaceae</taxon>
        <taxon>Halocalculus</taxon>
    </lineage>
</organism>
<keyword evidence="5" id="KW-0238">DNA-binding</keyword>
<dbReference type="GO" id="GO:0003677">
    <property type="term" value="F:DNA binding"/>
    <property type="evidence" value="ECO:0007669"/>
    <property type="project" value="UniProtKB-KW"/>
</dbReference>
<dbReference type="Proteomes" id="UP000607197">
    <property type="component" value="Unassembled WGS sequence"/>
</dbReference>
<dbReference type="GO" id="GO:0004521">
    <property type="term" value="F:RNA endonuclease activity"/>
    <property type="evidence" value="ECO:0007669"/>
    <property type="project" value="TreeGrafter"/>
</dbReference>
<protein>
    <submittedName>
        <fullName evidence="5">DNA-binding protein</fullName>
    </submittedName>
</protein>
<dbReference type="Pfam" id="PF17146">
    <property type="entry name" value="PIN_6"/>
    <property type="match status" value="1"/>
</dbReference>
<reference evidence="5" key="2">
    <citation type="submission" date="2020-09" db="EMBL/GenBank/DDBJ databases">
        <authorList>
            <person name="Sun Q."/>
            <person name="Ohkuma M."/>
        </authorList>
    </citation>
    <scope>NUCLEOTIDE SEQUENCE</scope>
    <source>
        <strain evidence="5">JCM 19596</strain>
    </source>
</reference>
<gene>
    <name evidence="5" type="ORF">GCM10009039_02560</name>
</gene>
<accession>A0A830FFD8</accession>
<comment type="caution">
    <text evidence="5">The sequence shown here is derived from an EMBL/GenBank/DDBJ whole genome shotgun (WGS) entry which is preliminary data.</text>
</comment>
<proteinExistence type="predicted"/>
<evidence type="ECO:0000313" key="5">
    <source>
        <dbReference type="EMBL" id="GGL47806.1"/>
    </source>
</evidence>
<dbReference type="OrthoDB" id="27944at2157"/>
<dbReference type="Gene3D" id="2.20.28.10">
    <property type="match status" value="1"/>
</dbReference>
<dbReference type="GO" id="GO:0016787">
    <property type="term" value="F:hydrolase activity"/>
    <property type="evidence" value="ECO:0007669"/>
    <property type="project" value="UniProtKB-KW"/>
</dbReference>
<name>A0A830FFD8_9EURY</name>
<dbReference type="GO" id="GO:0030688">
    <property type="term" value="C:preribosome, small subunit precursor"/>
    <property type="evidence" value="ECO:0007669"/>
    <property type="project" value="TreeGrafter"/>
</dbReference>
<dbReference type="InterPro" id="IPR029060">
    <property type="entry name" value="PIN-like_dom_sf"/>
</dbReference>
<dbReference type="AlphaFoldDB" id="A0A830FFD8"/>
<dbReference type="PANTHER" id="PTHR12814:SF2">
    <property type="entry name" value="RNA-BINDING PROTEIN NOB1"/>
    <property type="match status" value="1"/>
</dbReference>
<evidence type="ECO:0000259" key="4">
    <source>
        <dbReference type="Pfam" id="PF17146"/>
    </source>
</evidence>
<evidence type="ECO:0000256" key="1">
    <source>
        <dbReference type="ARBA" id="ARBA00022722"/>
    </source>
</evidence>
<dbReference type="EMBL" id="BMPG01000001">
    <property type="protein sequence ID" value="GGL47806.1"/>
    <property type="molecule type" value="Genomic_DNA"/>
</dbReference>
<evidence type="ECO:0000313" key="6">
    <source>
        <dbReference type="Proteomes" id="UP000607197"/>
    </source>
</evidence>
<dbReference type="GO" id="GO:0046872">
    <property type="term" value="F:metal ion binding"/>
    <property type="evidence" value="ECO:0007669"/>
    <property type="project" value="UniProtKB-KW"/>
</dbReference>
<evidence type="ECO:0000256" key="3">
    <source>
        <dbReference type="ARBA" id="ARBA00022801"/>
    </source>
</evidence>
<dbReference type="PANTHER" id="PTHR12814">
    <property type="entry name" value="RNA-BINDING PROTEIN NOB1"/>
    <property type="match status" value="1"/>
</dbReference>
<feature type="domain" description="Ribonuclease PIN" evidence="4">
    <location>
        <begin position="3"/>
        <end position="85"/>
    </location>
</feature>
<dbReference type="RefSeq" id="WP_188975049.1">
    <property type="nucleotide sequence ID" value="NZ_BMPG01000001.1"/>
</dbReference>
<dbReference type="InterPro" id="IPR033411">
    <property type="entry name" value="Ribonuclease_PIN"/>
</dbReference>
<evidence type="ECO:0000256" key="2">
    <source>
        <dbReference type="ARBA" id="ARBA00022723"/>
    </source>
</evidence>
<keyword evidence="6" id="KW-1185">Reference proteome</keyword>
<dbReference type="InterPro" id="IPR039907">
    <property type="entry name" value="NOB1"/>
</dbReference>
<keyword evidence="1" id="KW-0540">Nuclease</keyword>
<keyword evidence="3" id="KW-0378">Hydrolase</keyword>
<dbReference type="SUPFAM" id="SSF88723">
    <property type="entry name" value="PIN domain-like"/>
    <property type="match status" value="1"/>
</dbReference>
<keyword evidence="2" id="KW-0479">Metal-binding</keyword>
<dbReference type="CDD" id="cd09876">
    <property type="entry name" value="PIN_Nob1-like"/>
    <property type="match status" value="1"/>
</dbReference>
<dbReference type="Gene3D" id="3.40.50.1010">
    <property type="entry name" value="5'-nuclease"/>
    <property type="match status" value="1"/>
</dbReference>
<dbReference type="GO" id="GO:0030490">
    <property type="term" value="P:maturation of SSU-rRNA"/>
    <property type="evidence" value="ECO:0007669"/>
    <property type="project" value="TreeGrafter"/>
</dbReference>